<feature type="non-terminal residue" evidence="3">
    <location>
        <position position="1"/>
    </location>
</feature>
<dbReference type="Gene3D" id="2.150.10.10">
    <property type="entry name" value="Serralysin-like metalloprotease, C-terminal"/>
    <property type="match status" value="1"/>
</dbReference>
<comment type="caution">
    <text evidence="3">The sequence shown here is derived from an EMBL/GenBank/DDBJ whole genome shotgun (WGS) entry which is preliminary data.</text>
</comment>
<dbReference type="InterPro" id="IPR001343">
    <property type="entry name" value="Hemolysn_Ca-bd"/>
</dbReference>
<evidence type="ECO:0000313" key="3">
    <source>
        <dbReference type="EMBL" id="MCW3797625.1"/>
    </source>
</evidence>
<dbReference type="PANTHER" id="PTHR38340">
    <property type="entry name" value="S-LAYER PROTEIN"/>
    <property type="match status" value="1"/>
</dbReference>
<dbReference type="InterPro" id="IPR011049">
    <property type="entry name" value="Serralysin-like_metalloprot_C"/>
</dbReference>
<dbReference type="Proteomes" id="UP001526246">
    <property type="component" value="Unassembled WGS sequence"/>
</dbReference>
<evidence type="ECO:0000313" key="4">
    <source>
        <dbReference type="Proteomes" id="UP001526246"/>
    </source>
</evidence>
<protein>
    <submittedName>
        <fullName evidence="3">VCBS domain-containing protein</fullName>
    </submittedName>
</protein>
<keyword evidence="4" id="KW-1185">Reference proteome</keyword>
<evidence type="ECO:0000256" key="2">
    <source>
        <dbReference type="ARBA" id="ARBA00022525"/>
    </source>
</evidence>
<dbReference type="SUPFAM" id="SSF51120">
    <property type="entry name" value="beta-Roll"/>
    <property type="match status" value="2"/>
</dbReference>
<keyword evidence="2" id="KW-0964">Secreted</keyword>
<dbReference type="EMBL" id="JAPDOB010000001">
    <property type="protein sequence ID" value="MCW3797625.1"/>
    <property type="molecule type" value="Genomic_DNA"/>
</dbReference>
<sequence length="386" mass="38840">AANGSYTYSVANSATQYLQANETKIDTFTVTALDGTTKQVSFTINGANEVNSAVNDKLVVSTNTIATFSTSVLTGNDLQQLAVVAMAISGSSSNGALAFDKLSQTFTYSSTSGTGAAVDTLTYTLSDGSTGTVSLDVVNANPGFDLKAYVAGGSYQGAYLDAAGGNDTVNGASASDTLIGGDGNDTLVGDTGSDILRGGAGNDTLDGQGANGDFDLIDFSDGNAGLNFTLVQSASNTTFVSGAAVGLGTDTYRNMEGVIGTNFADILNGSSSADILKGGGGNDTINGNDGDDFIYGGAGDDNLNGGLGKDTFVYEGSGLGTDTITGFISGTDKIDLKIYGISFADVQSTSANNVLTLAIDTDHNGTSDLIIKLNATSAVSASDFIF</sequence>
<dbReference type="NCBIfam" id="TIGR01965">
    <property type="entry name" value="VCBS_repeat"/>
    <property type="match status" value="1"/>
</dbReference>
<dbReference type="PROSITE" id="PS00330">
    <property type="entry name" value="HEMOLYSIN_CALCIUM"/>
    <property type="match status" value="3"/>
</dbReference>
<reference evidence="3 4" key="1">
    <citation type="submission" date="2022-10" db="EMBL/GenBank/DDBJ databases">
        <title>Sphingomonas sp.</title>
        <authorList>
            <person name="Jin C."/>
        </authorList>
    </citation>
    <scope>NUCLEOTIDE SEQUENCE [LARGE SCALE GENOMIC DNA]</scope>
    <source>
        <strain evidence="3 4">BN140010</strain>
    </source>
</reference>
<proteinExistence type="predicted"/>
<gene>
    <name evidence="3" type="ORF">OMW55_07390</name>
</gene>
<dbReference type="RefSeq" id="WP_264881945.1">
    <property type="nucleotide sequence ID" value="NZ_JAPDOB010000001.1"/>
</dbReference>
<organism evidence="3 4">
    <name type="scientific">Sphingomonas arvum</name>
    <dbReference type="NCBI Taxonomy" id="2992113"/>
    <lineage>
        <taxon>Bacteria</taxon>
        <taxon>Pseudomonadati</taxon>
        <taxon>Pseudomonadota</taxon>
        <taxon>Alphaproteobacteria</taxon>
        <taxon>Sphingomonadales</taxon>
        <taxon>Sphingomonadaceae</taxon>
        <taxon>Sphingomonas</taxon>
    </lineage>
</organism>
<dbReference type="InterPro" id="IPR018511">
    <property type="entry name" value="Hemolysin-typ_Ca-bd_CS"/>
</dbReference>
<dbReference type="InterPro" id="IPR050557">
    <property type="entry name" value="RTX_toxin/Mannuronan_C5-epim"/>
</dbReference>
<dbReference type="InterPro" id="IPR010221">
    <property type="entry name" value="VCBS_dom"/>
</dbReference>
<comment type="subcellular location">
    <subcellularLocation>
        <location evidence="1">Secreted</location>
    </subcellularLocation>
</comment>
<dbReference type="PANTHER" id="PTHR38340:SF1">
    <property type="entry name" value="S-LAYER PROTEIN"/>
    <property type="match status" value="1"/>
</dbReference>
<accession>A0ABT3JEX3</accession>
<dbReference type="PRINTS" id="PR00313">
    <property type="entry name" value="CABNDNGRPT"/>
</dbReference>
<evidence type="ECO:0000256" key="1">
    <source>
        <dbReference type="ARBA" id="ARBA00004613"/>
    </source>
</evidence>
<dbReference type="Pfam" id="PF00353">
    <property type="entry name" value="HemolysinCabind"/>
    <property type="match status" value="3"/>
</dbReference>
<name>A0ABT3JEX3_9SPHN</name>